<organism evidence="3 4">
    <name type="scientific">Kordiimonas pumila</name>
    <dbReference type="NCBI Taxonomy" id="2161677"/>
    <lineage>
        <taxon>Bacteria</taxon>
        <taxon>Pseudomonadati</taxon>
        <taxon>Pseudomonadota</taxon>
        <taxon>Alphaproteobacteria</taxon>
        <taxon>Kordiimonadales</taxon>
        <taxon>Kordiimonadaceae</taxon>
        <taxon>Kordiimonas</taxon>
    </lineage>
</organism>
<dbReference type="PANTHER" id="PTHR43586:SF8">
    <property type="entry name" value="CYSTEINE DESULFURASE 1, CHLOROPLASTIC"/>
    <property type="match status" value="1"/>
</dbReference>
<sequence length="400" mass="43939">MVTNNDGWYDRESGSLSVEQDDFPLIASVSYLNSAGLGLVPLKVQKKVQKYMQALGTRGTFGYFEYYEELMNGAIASAAELWGAPARNVAVATSVSEAVSQVAWWRKPRRGENVVLICDDSSAATYSWLRVAEDTGAEVRFASPQNGSDVVTTRDVMALIDKNTAAVCISHVHWITGYRLDLTRLGQMVRDHDALLIVDATHSAGIVNYTPEELKAVDMLVTGSFKWLLGLAGAAPLYVGDRLLGDFNPILVGSRTSQPLPPFDQTDPTRINLPNDARRFEYGSSIAVPRIAFTASIKYLSDVGRDKILQHIQSLGSELAERLIREGAEVITPSAHQKRAGIISAYFPDHSSKVIYKALLSNNVAASLRSRFLRFSPHIFNTEKDIFTAIDVIKTVLGRA</sequence>
<dbReference type="Gene3D" id="3.90.1150.10">
    <property type="entry name" value="Aspartate Aminotransferase, domain 1"/>
    <property type="match status" value="1"/>
</dbReference>
<dbReference type="EMBL" id="JBHRSL010000003">
    <property type="protein sequence ID" value="MFC3051529.1"/>
    <property type="molecule type" value="Genomic_DNA"/>
</dbReference>
<dbReference type="PANTHER" id="PTHR43586">
    <property type="entry name" value="CYSTEINE DESULFURASE"/>
    <property type="match status" value="1"/>
</dbReference>
<accession>A0ABV7D309</accession>
<dbReference type="Pfam" id="PF00266">
    <property type="entry name" value="Aminotran_5"/>
    <property type="match status" value="1"/>
</dbReference>
<dbReference type="InterPro" id="IPR000192">
    <property type="entry name" value="Aminotrans_V_dom"/>
</dbReference>
<dbReference type="SUPFAM" id="SSF53383">
    <property type="entry name" value="PLP-dependent transferases"/>
    <property type="match status" value="1"/>
</dbReference>
<dbReference type="InterPro" id="IPR015424">
    <property type="entry name" value="PyrdxlP-dep_Trfase"/>
</dbReference>
<dbReference type="Proteomes" id="UP001595444">
    <property type="component" value="Unassembled WGS sequence"/>
</dbReference>
<feature type="domain" description="Aminotransferase class V" evidence="2">
    <location>
        <begin position="31"/>
        <end position="366"/>
    </location>
</feature>
<keyword evidence="1" id="KW-0663">Pyridoxal phosphate</keyword>
<evidence type="ECO:0000313" key="4">
    <source>
        <dbReference type="Proteomes" id="UP001595444"/>
    </source>
</evidence>
<evidence type="ECO:0000259" key="2">
    <source>
        <dbReference type="Pfam" id="PF00266"/>
    </source>
</evidence>
<gene>
    <name evidence="3" type="ORF">ACFOKA_06410</name>
</gene>
<keyword evidence="3" id="KW-0808">Transferase</keyword>
<comment type="caution">
    <text evidence="3">The sequence shown here is derived from an EMBL/GenBank/DDBJ whole genome shotgun (WGS) entry which is preliminary data.</text>
</comment>
<evidence type="ECO:0000313" key="3">
    <source>
        <dbReference type="EMBL" id="MFC3051529.1"/>
    </source>
</evidence>
<dbReference type="InterPro" id="IPR015422">
    <property type="entry name" value="PyrdxlP-dep_Trfase_small"/>
</dbReference>
<protein>
    <submittedName>
        <fullName evidence="3">Aminotransferase class V-fold PLP-dependent enzyme</fullName>
    </submittedName>
</protein>
<name>A0ABV7D309_9PROT</name>
<dbReference type="GO" id="GO:0008483">
    <property type="term" value="F:transaminase activity"/>
    <property type="evidence" value="ECO:0007669"/>
    <property type="project" value="UniProtKB-KW"/>
</dbReference>
<proteinExistence type="predicted"/>
<dbReference type="RefSeq" id="WP_194214267.1">
    <property type="nucleotide sequence ID" value="NZ_CP061205.1"/>
</dbReference>
<keyword evidence="4" id="KW-1185">Reference proteome</keyword>
<reference evidence="4" key="1">
    <citation type="journal article" date="2019" name="Int. J. Syst. Evol. Microbiol.">
        <title>The Global Catalogue of Microorganisms (GCM) 10K type strain sequencing project: providing services to taxonomists for standard genome sequencing and annotation.</title>
        <authorList>
            <consortium name="The Broad Institute Genomics Platform"/>
            <consortium name="The Broad Institute Genome Sequencing Center for Infectious Disease"/>
            <person name="Wu L."/>
            <person name="Ma J."/>
        </authorList>
    </citation>
    <scope>NUCLEOTIDE SEQUENCE [LARGE SCALE GENOMIC DNA]</scope>
    <source>
        <strain evidence="4">KCTC 62164</strain>
    </source>
</reference>
<dbReference type="InterPro" id="IPR015421">
    <property type="entry name" value="PyrdxlP-dep_Trfase_major"/>
</dbReference>
<keyword evidence="3" id="KW-0032">Aminotransferase</keyword>
<evidence type="ECO:0000256" key="1">
    <source>
        <dbReference type="ARBA" id="ARBA00022898"/>
    </source>
</evidence>
<dbReference type="Gene3D" id="3.40.640.10">
    <property type="entry name" value="Type I PLP-dependent aspartate aminotransferase-like (Major domain)"/>
    <property type="match status" value="1"/>
</dbReference>